<organism evidence="2 3">
    <name type="scientific">Blastococcus deserti</name>
    <dbReference type="NCBI Taxonomy" id="2259033"/>
    <lineage>
        <taxon>Bacteria</taxon>
        <taxon>Bacillati</taxon>
        <taxon>Actinomycetota</taxon>
        <taxon>Actinomycetes</taxon>
        <taxon>Geodermatophilales</taxon>
        <taxon>Geodermatophilaceae</taxon>
        <taxon>Blastococcus</taxon>
    </lineage>
</organism>
<gene>
    <name evidence="2" type="ORF">ACFSHS_02745</name>
</gene>
<comment type="caution">
    <text evidence="2">The sequence shown here is derived from an EMBL/GenBank/DDBJ whole genome shotgun (WGS) entry which is preliminary data.</text>
</comment>
<dbReference type="EMBL" id="JBHUHP010000001">
    <property type="protein sequence ID" value="MFD2090482.1"/>
    <property type="molecule type" value="Genomic_DNA"/>
</dbReference>
<reference evidence="3" key="1">
    <citation type="journal article" date="2019" name="Int. J. Syst. Evol. Microbiol.">
        <title>The Global Catalogue of Microorganisms (GCM) 10K type strain sequencing project: providing services to taxonomists for standard genome sequencing and annotation.</title>
        <authorList>
            <consortium name="The Broad Institute Genomics Platform"/>
            <consortium name="The Broad Institute Genome Sequencing Center for Infectious Disease"/>
            <person name="Wu L."/>
            <person name="Ma J."/>
        </authorList>
    </citation>
    <scope>NUCLEOTIDE SEQUENCE [LARGE SCALE GENOMIC DNA]</scope>
    <source>
        <strain evidence="3">JCM 3338</strain>
    </source>
</reference>
<feature type="compositionally biased region" description="Low complexity" evidence="1">
    <location>
        <begin position="16"/>
        <end position="27"/>
    </location>
</feature>
<dbReference type="Proteomes" id="UP001597402">
    <property type="component" value="Unassembled WGS sequence"/>
</dbReference>
<accession>A0ABW4X587</accession>
<proteinExistence type="predicted"/>
<feature type="region of interest" description="Disordered" evidence="1">
    <location>
        <begin position="1"/>
        <end position="29"/>
    </location>
</feature>
<protein>
    <submittedName>
        <fullName evidence="2">Uncharacterized protein</fullName>
    </submittedName>
</protein>
<evidence type="ECO:0000313" key="3">
    <source>
        <dbReference type="Proteomes" id="UP001597402"/>
    </source>
</evidence>
<evidence type="ECO:0000313" key="2">
    <source>
        <dbReference type="EMBL" id="MFD2090482.1"/>
    </source>
</evidence>
<sequence length="97" mass="9829">MPLPYPAGGAGITREGSGPSSGSAHGPADVDQFVVAGLRAVHHEAPRVVHPEDVRRERLAGAQPEAGVGEVDVVQGTVAEGSAVDVAGVHGHERLGR</sequence>
<dbReference type="RefSeq" id="WP_376871408.1">
    <property type="nucleotide sequence ID" value="NZ_JBHUHP010000001.1"/>
</dbReference>
<keyword evidence="3" id="KW-1185">Reference proteome</keyword>
<name>A0ABW4X587_9ACTN</name>
<evidence type="ECO:0000256" key="1">
    <source>
        <dbReference type="SAM" id="MobiDB-lite"/>
    </source>
</evidence>